<protein>
    <submittedName>
        <fullName evidence="2">Uncharacterized protein</fullName>
    </submittedName>
</protein>
<evidence type="ECO:0000256" key="1">
    <source>
        <dbReference type="SAM" id="SignalP"/>
    </source>
</evidence>
<evidence type="ECO:0000313" key="2">
    <source>
        <dbReference type="EMBL" id="MCJ0741574.1"/>
    </source>
</evidence>
<comment type="caution">
    <text evidence="2">The sequence shown here is derived from an EMBL/GenBank/DDBJ whole genome shotgun (WGS) entry which is preliminary data.</text>
</comment>
<name>A0ABS9ZSK7_9SPHI</name>
<evidence type="ECO:0000313" key="3">
    <source>
        <dbReference type="Proteomes" id="UP001165460"/>
    </source>
</evidence>
<accession>A0ABS9ZSK7</accession>
<keyword evidence="3" id="KW-1185">Reference proteome</keyword>
<sequence length="1143" mass="130263">MVRYIIIWCVLFLPVVVHAQQTDNNRVKLIHITQAETIIDTLSIVPNSTQVFHNSGAAVDSALYAFDFAKARFLWKGEMGLQLKIVYKVFPILFSKKYYHKDIKAITELPIDNSAYYTYRPQRENNTLFSMPGLNKSGSIARGIMFGNNQNLSLNSAMNLQLSGKIANGIEILAAISDDNLPIQPQGNTQQLNEFDKVFIQIKKDSTTLIAGDYELTKPEGYFMNFYKRTQGGLISHAFRHKDVYYNSSLALAVAKGRSARNTFNGQEGNQGPYRLTGNNNESYIVIIAGTERVYIDGVLMVRGQDNDYIIDYNTSELTFMAKRLITQNSRISVEFEYSDKNYSRSLTFFSQTAQTEKLSLRLNYYNEKDNRNQPFLQNLDNEQKQFLSQIGADISQAFYPNVTEVEFNENEILYEQVIGTVNYYRYSTDPQKAKYRLGFSYVGEGKGNYIINNQSAANGKVYEYVEPVNGVLQGAYEPITLLITPKQQQMLTFGADFKPRKNALIGAELATSNYNVNLFSPSEQADSKGYGAKLKASNDWSLNAKSLQLKTQVDYEYVTANFKLIERYRTVEFNRDFNLNTQALPVAEHLIAAKAQLINNPHQYFNYAFNTFIREGQYEGYLNEINTQYKWQKLKLKYDGSLLNSDSKVNKGTFYKHFFDLSREIGRMDIGLVFEQQHNVTRDAFSQNLTGSSFNYEVYKVYAQSGRPDKNRYKIDYAYRLDDLPRLNDLLRSAKSQMVNVGIDLAADPNSTLSLTSGYKKTVYENNFVSAQNDESVVGRLEYYLGIFKRFISTNIYYEVGNGQEPKRDITYLEVLPGQGVYAWIDYNGNGIKELDEFEIARFPDQAKYIRIFTPSTQYVRTNFTGISQTVNINPAAIIKSKKGLPGFVSKFTDQLSYKIDKKILAGTGIENYDPFYTAIDAANLISLNSFLRNSLFFDRNNPVFGAEFNYLTDGAKSYLSSGFDTRKRNETGLRIRTGFMRSTNINLVLNQGKKRYESELFKQRNYRINYFTLQPEVNYQFNTDLRVSFVGVLNLQKNEAALGGESNENLTFLTEGRYNVLKKGVLTGKLSYINNNFKGSSNSTVGYEMLSGLQTGNNYTWALGVQRNIGAGIQLNLNYEGRKSPEVAVVHTGTMQVRAYF</sequence>
<dbReference type="EMBL" id="JALGBH010000001">
    <property type="protein sequence ID" value="MCJ0741574.1"/>
    <property type="molecule type" value="Genomic_DNA"/>
</dbReference>
<gene>
    <name evidence="2" type="ORF">MMF97_02545</name>
</gene>
<organism evidence="2 3">
    <name type="scientific">Pedobacter montanisoli</name>
    <dbReference type="NCBI Taxonomy" id="2923277"/>
    <lineage>
        <taxon>Bacteria</taxon>
        <taxon>Pseudomonadati</taxon>
        <taxon>Bacteroidota</taxon>
        <taxon>Sphingobacteriia</taxon>
        <taxon>Sphingobacteriales</taxon>
        <taxon>Sphingobacteriaceae</taxon>
        <taxon>Pedobacter</taxon>
    </lineage>
</organism>
<dbReference type="RefSeq" id="WP_243358813.1">
    <property type="nucleotide sequence ID" value="NZ_JALGBH010000001.1"/>
</dbReference>
<proteinExistence type="predicted"/>
<reference evidence="2" key="1">
    <citation type="submission" date="2022-03" db="EMBL/GenBank/DDBJ databases">
        <authorList>
            <person name="Woo C.Y."/>
        </authorList>
    </citation>
    <scope>NUCLEOTIDE SEQUENCE</scope>
    <source>
        <strain evidence="2">CYS-01</strain>
    </source>
</reference>
<feature type="chain" id="PRO_5046741113" evidence="1">
    <location>
        <begin position="20"/>
        <end position="1143"/>
    </location>
</feature>
<feature type="signal peptide" evidence="1">
    <location>
        <begin position="1"/>
        <end position="19"/>
    </location>
</feature>
<keyword evidence="1" id="KW-0732">Signal</keyword>
<dbReference type="Proteomes" id="UP001165460">
    <property type="component" value="Unassembled WGS sequence"/>
</dbReference>